<protein>
    <submittedName>
        <fullName evidence="3">Uncharacterized protein</fullName>
    </submittedName>
</protein>
<evidence type="ECO:0000313" key="2">
    <source>
        <dbReference type="Proteomes" id="UP000887560"/>
    </source>
</evidence>
<keyword evidence="1" id="KW-0175">Coiled coil</keyword>
<dbReference type="AlphaFoldDB" id="A0A915P7M2"/>
<sequence length="179" mass="21397">MPSRLEYDPLINDLREADNYLKSVSEDYPQLDILSNEIKNMALLNPDIPKFLANAKKCSVFIEVFNEFKNILNSHLIILEENIFLKLIKVIEICANIENLNLKNIYENLKENCEKLRKKCDECDIEFIKEKKKVEDFRQEIEQFFENWEKKLELKIMKFVQKLKDKVKNKSTNDYVKLD</sequence>
<evidence type="ECO:0000313" key="3">
    <source>
        <dbReference type="WBParaSite" id="scf7180000424432.g13087"/>
    </source>
</evidence>
<reference evidence="3" key="1">
    <citation type="submission" date="2022-11" db="UniProtKB">
        <authorList>
            <consortium name="WormBaseParasite"/>
        </authorList>
    </citation>
    <scope>IDENTIFICATION</scope>
</reference>
<dbReference type="Proteomes" id="UP000887560">
    <property type="component" value="Unplaced"/>
</dbReference>
<accession>A0A915P7M2</accession>
<keyword evidence="2" id="KW-1185">Reference proteome</keyword>
<dbReference type="WBParaSite" id="scf7180000424432.g13087">
    <property type="protein sequence ID" value="scf7180000424432.g13087"/>
    <property type="gene ID" value="scf7180000424432.g13087"/>
</dbReference>
<organism evidence="2 3">
    <name type="scientific">Meloidogyne floridensis</name>
    <dbReference type="NCBI Taxonomy" id="298350"/>
    <lineage>
        <taxon>Eukaryota</taxon>
        <taxon>Metazoa</taxon>
        <taxon>Ecdysozoa</taxon>
        <taxon>Nematoda</taxon>
        <taxon>Chromadorea</taxon>
        <taxon>Rhabditida</taxon>
        <taxon>Tylenchina</taxon>
        <taxon>Tylenchomorpha</taxon>
        <taxon>Tylenchoidea</taxon>
        <taxon>Meloidogynidae</taxon>
        <taxon>Meloidogyninae</taxon>
        <taxon>Meloidogyne</taxon>
    </lineage>
</organism>
<feature type="coiled-coil region" evidence="1">
    <location>
        <begin position="99"/>
        <end position="126"/>
    </location>
</feature>
<evidence type="ECO:0000256" key="1">
    <source>
        <dbReference type="SAM" id="Coils"/>
    </source>
</evidence>
<name>A0A915P7M2_9BILA</name>
<proteinExistence type="predicted"/>